<comment type="caution">
    <text evidence="1">The sequence shown here is derived from an EMBL/GenBank/DDBJ whole genome shotgun (WGS) entry which is preliminary data.</text>
</comment>
<dbReference type="Proteomes" id="UP001275084">
    <property type="component" value="Unassembled WGS sequence"/>
</dbReference>
<evidence type="ECO:0000313" key="2">
    <source>
        <dbReference type="Proteomes" id="UP001275084"/>
    </source>
</evidence>
<accession>A0AAJ0ML08</accession>
<sequence>MADSVVHWQAELSRGNLGPLECLEGPQEKKDHFSKTGDDGFDPLLRFRAGLPAIDDTSTSHVFVARFRISESSADDSEYFPPMPLHEEISDFNQRYGELAMPSSVHNWERDTGFHAVALLMERLLATQQFELALEVSRLVFDPSQDDAKCESAFEHGAARKPLSRLDRS</sequence>
<dbReference type="AlphaFoldDB" id="A0AAJ0ML08"/>
<dbReference type="EMBL" id="JAUIQD010000001">
    <property type="protein sequence ID" value="KAK3364365.1"/>
    <property type="molecule type" value="Genomic_DNA"/>
</dbReference>
<gene>
    <name evidence="1" type="ORF">B0T25DRAFT_563388</name>
</gene>
<evidence type="ECO:0000313" key="1">
    <source>
        <dbReference type="EMBL" id="KAK3364365.1"/>
    </source>
</evidence>
<keyword evidence="2" id="KW-1185">Reference proteome</keyword>
<proteinExistence type="predicted"/>
<name>A0AAJ0ML08_9PEZI</name>
<protein>
    <submittedName>
        <fullName evidence="1">Uncharacterized protein</fullName>
    </submittedName>
</protein>
<reference evidence="1" key="1">
    <citation type="journal article" date="2023" name="Mol. Phylogenet. Evol.">
        <title>Genome-scale phylogeny and comparative genomics of the fungal order Sordariales.</title>
        <authorList>
            <person name="Hensen N."/>
            <person name="Bonometti L."/>
            <person name="Westerberg I."/>
            <person name="Brannstrom I.O."/>
            <person name="Guillou S."/>
            <person name="Cros-Aarteil S."/>
            <person name="Calhoun S."/>
            <person name="Haridas S."/>
            <person name="Kuo A."/>
            <person name="Mondo S."/>
            <person name="Pangilinan J."/>
            <person name="Riley R."/>
            <person name="LaButti K."/>
            <person name="Andreopoulos B."/>
            <person name="Lipzen A."/>
            <person name="Chen C."/>
            <person name="Yan M."/>
            <person name="Daum C."/>
            <person name="Ng V."/>
            <person name="Clum A."/>
            <person name="Steindorff A."/>
            <person name="Ohm R.A."/>
            <person name="Martin F."/>
            <person name="Silar P."/>
            <person name="Natvig D.O."/>
            <person name="Lalanne C."/>
            <person name="Gautier V."/>
            <person name="Ament-Velasquez S.L."/>
            <person name="Kruys A."/>
            <person name="Hutchinson M.I."/>
            <person name="Powell A.J."/>
            <person name="Barry K."/>
            <person name="Miller A.N."/>
            <person name="Grigoriev I.V."/>
            <person name="Debuchy R."/>
            <person name="Gladieux P."/>
            <person name="Hiltunen Thoren M."/>
            <person name="Johannesson H."/>
        </authorList>
    </citation>
    <scope>NUCLEOTIDE SEQUENCE</scope>
    <source>
        <strain evidence="1">CBS 955.72</strain>
    </source>
</reference>
<reference evidence="1" key="2">
    <citation type="submission" date="2023-06" db="EMBL/GenBank/DDBJ databases">
        <authorList>
            <consortium name="Lawrence Berkeley National Laboratory"/>
            <person name="Haridas S."/>
            <person name="Hensen N."/>
            <person name="Bonometti L."/>
            <person name="Westerberg I."/>
            <person name="Brannstrom I.O."/>
            <person name="Guillou S."/>
            <person name="Cros-Aarteil S."/>
            <person name="Calhoun S."/>
            <person name="Kuo A."/>
            <person name="Mondo S."/>
            <person name="Pangilinan J."/>
            <person name="Riley R."/>
            <person name="Labutti K."/>
            <person name="Andreopoulos B."/>
            <person name="Lipzen A."/>
            <person name="Chen C."/>
            <person name="Yanf M."/>
            <person name="Daum C."/>
            <person name="Ng V."/>
            <person name="Clum A."/>
            <person name="Steindorff A."/>
            <person name="Ohm R."/>
            <person name="Martin F."/>
            <person name="Silar P."/>
            <person name="Natvig D."/>
            <person name="Lalanne C."/>
            <person name="Gautier V."/>
            <person name="Ament-Velasquez S.L."/>
            <person name="Kruys A."/>
            <person name="Hutchinson M.I."/>
            <person name="Powell A.J."/>
            <person name="Barry K."/>
            <person name="Miller A.N."/>
            <person name="Grigoriev I.V."/>
            <person name="Debuchy R."/>
            <person name="Gladieux P."/>
            <person name="Thoren M.H."/>
            <person name="Johannesson H."/>
        </authorList>
    </citation>
    <scope>NUCLEOTIDE SEQUENCE</scope>
    <source>
        <strain evidence="1">CBS 955.72</strain>
    </source>
</reference>
<organism evidence="1 2">
    <name type="scientific">Lasiosphaeria hispida</name>
    <dbReference type="NCBI Taxonomy" id="260671"/>
    <lineage>
        <taxon>Eukaryota</taxon>
        <taxon>Fungi</taxon>
        <taxon>Dikarya</taxon>
        <taxon>Ascomycota</taxon>
        <taxon>Pezizomycotina</taxon>
        <taxon>Sordariomycetes</taxon>
        <taxon>Sordariomycetidae</taxon>
        <taxon>Sordariales</taxon>
        <taxon>Lasiosphaeriaceae</taxon>
        <taxon>Lasiosphaeria</taxon>
    </lineage>
</organism>